<evidence type="ECO:0000313" key="1">
    <source>
        <dbReference type="EMBL" id="EHM54757.1"/>
    </source>
</evidence>
<dbReference type="Proteomes" id="UP000004459">
    <property type="component" value="Unassembled WGS sequence"/>
</dbReference>
<dbReference type="HOGENOM" id="CLU_3307695_0_0_9"/>
<comment type="caution">
    <text evidence="1">The sequence shown here is derived from an EMBL/GenBank/DDBJ whole genome shotgun (WGS) entry which is preliminary data.</text>
</comment>
<proteinExistence type="predicted"/>
<organism evidence="1 2">
    <name type="scientific">Flavonifractor plautii ATCC 29863</name>
    <dbReference type="NCBI Taxonomy" id="411475"/>
    <lineage>
        <taxon>Bacteria</taxon>
        <taxon>Bacillati</taxon>
        <taxon>Bacillota</taxon>
        <taxon>Clostridia</taxon>
        <taxon>Eubacteriales</taxon>
        <taxon>Oscillospiraceae</taxon>
        <taxon>Flavonifractor</taxon>
    </lineage>
</organism>
<gene>
    <name evidence="1" type="ORF">HMPREF0372_00354</name>
</gene>
<accession>G9YLI8</accession>
<evidence type="ECO:0000313" key="2">
    <source>
        <dbReference type="Proteomes" id="UP000004459"/>
    </source>
</evidence>
<dbReference type="AlphaFoldDB" id="G9YLI8"/>
<protein>
    <submittedName>
        <fullName evidence="1">Uncharacterized protein</fullName>
    </submittedName>
</protein>
<sequence length="39" mass="4496">MGNSRIIAYLERSKRPVSAAWKKIEAHPLTDSRDLENEI</sequence>
<reference evidence="1 2" key="1">
    <citation type="submission" date="2011-08" db="EMBL/GenBank/DDBJ databases">
        <authorList>
            <person name="Weinstock G."/>
            <person name="Sodergren E."/>
            <person name="Clifton S."/>
            <person name="Fulton L."/>
            <person name="Fulton B."/>
            <person name="Courtney L."/>
            <person name="Fronick C."/>
            <person name="Harrison M."/>
            <person name="Strong C."/>
            <person name="Farmer C."/>
            <person name="Delahaunty K."/>
            <person name="Markovic C."/>
            <person name="Hall O."/>
            <person name="Minx P."/>
            <person name="Tomlinson C."/>
            <person name="Mitreva M."/>
            <person name="Hou S."/>
            <person name="Chen J."/>
            <person name="Wollam A."/>
            <person name="Pepin K.H."/>
            <person name="Johnson M."/>
            <person name="Bhonagiri V."/>
            <person name="Zhang X."/>
            <person name="Suruliraj S."/>
            <person name="Warren W."/>
            <person name="Chinwalla A."/>
            <person name="Mardis E.R."/>
            <person name="Wilson R.K."/>
        </authorList>
    </citation>
    <scope>NUCLEOTIDE SEQUENCE [LARGE SCALE GENOMIC DNA]</scope>
    <source>
        <strain evidence="1 2">ATCC 29863</strain>
    </source>
</reference>
<dbReference type="EMBL" id="AGCK01000025">
    <property type="protein sequence ID" value="EHM54757.1"/>
    <property type="molecule type" value="Genomic_DNA"/>
</dbReference>
<name>G9YLI8_FLAPL</name>